<reference evidence="2" key="1">
    <citation type="submission" date="2023-05" db="EMBL/GenBank/DDBJ databases">
        <title>Streptantibioticus silvisoli sp. nov., acidotolerant actinomycetes 1 from pine litter.</title>
        <authorList>
            <person name="Swiecimska M."/>
            <person name="Golinska P."/>
            <person name="Sangal V."/>
            <person name="Wachnowicz B."/>
            <person name="Goodfellow M."/>
        </authorList>
    </citation>
    <scope>NUCLEOTIDE SEQUENCE</scope>
    <source>
        <strain evidence="2">SL13</strain>
    </source>
</reference>
<dbReference type="AlphaFoldDB" id="A0AA90H9Q0"/>
<dbReference type="RefSeq" id="WP_271316479.1">
    <property type="nucleotide sequence ID" value="NZ_JABXJJ020000052.1"/>
</dbReference>
<keyword evidence="1" id="KW-0472">Membrane</keyword>
<dbReference type="Gene3D" id="3.20.20.80">
    <property type="entry name" value="Glycosidases"/>
    <property type="match status" value="1"/>
</dbReference>
<accession>A0AA90H9Q0</accession>
<evidence type="ECO:0000256" key="1">
    <source>
        <dbReference type="SAM" id="Phobius"/>
    </source>
</evidence>
<name>A0AA90H9Q0_9ACTN</name>
<sequence>MFGRPSRGLLPSSRAGRGRGWAVRALVVVLVGLVIAGIVRESGGTGSPSSRPGPWFGVLRVSTRAQAERLAGTGLDRAVVSLDWNRYEPAPGRTDPGYVAGIAALVAQLRSQGVGVVLDPGLQHPPPWVFGLPGGTRFRDQYGVVWNGSAADGTAVADAVFDPHVRAAEAGYLRRVAADLGGGGFAGIRVGGLLSGELRYPPADDGAGHHDALWYFDASARVSAPVPGWRPGGGSRADTARSVDAYLGALTGYERWLLRATAGAFPSGRLDVLLPGWGLRPGQVGQAVADGLDGRSRAEQGGMLASGLDWAQQVPALEVARSRAVAYTTWLDAASGGSTPQLVSPVQYLASLAAPDKLPVAGENTRLKGTGTQARTALRICLSRVRALRLAGMMWMDEPDLLAARGGLTLAQYAGAVSAYHSPVRVND</sequence>
<proteinExistence type="predicted"/>
<feature type="transmembrane region" description="Helical" evidence="1">
    <location>
        <begin position="21"/>
        <end position="39"/>
    </location>
</feature>
<gene>
    <name evidence="2" type="ORF">POF50_031325</name>
</gene>
<dbReference type="SUPFAM" id="SSF51445">
    <property type="entry name" value="(Trans)glycosidases"/>
    <property type="match status" value="1"/>
</dbReference>
<keyword evidence="1" id="KW-1133">Transmembrane helix</keyword>
<comment type="caution">
    <text evidence="2">The sequence shown here is derived from an EMBL/GenBank/DDBJ whole genome shotgun (WGS) entry which is preliminary data.</text>
</comment>
<organism evidence="2">
    <name type="scientific">Streptantibioticus silvisoli</name>
    <dbReference type="NCBI Taxonomy" id="2705255"/>
    <lineage>
        <taxon>Bacteria</taxon>
        <taxon>Bacillati</taxon>
        <taxon>Actinomycetota</taxon>
        <taxon>Actinomycetes</taxon>
        <taxon>Kitasatosporales</taxon>
        <taxon>Streptomycetaceae</taxon>
        <taxon>Streptantibioticus</taxon>
    </lineage>
</organism>
<protein>
    <recommendedName>
        <fullName evidence="3">Glycoside hydrolase family 42 N-terminal domain-containing protein</fullName>
    </recommendedName>
</protein>
<evidence type="ECO:0000313" key="2">
    <source>
        <dbReference type="EMBL" id="MDI5973780.1"/>
    </source>
</evidence>
<evidence type="ECO:0008006" key="3">
    <source>
        <dbReference type="Google" id="ProtNLM"/>
    </source>
</evidence>
<keyword evidence="1" id="KW-0812">Transmembrane</keyword>
<dbReference type="EMBL" id="JABXJJ020000052">
    <property type="protein sequence ID" value="MDI5973780.1"/>
    <property type="molecule type" value="Genomic_DNA"/>
</dbReference>
<dbReference type="InterPro" id="IPR017853">
    <property type="entry name" value="GH"/>
</dbReference>